<feature type="compositionally biased region" description="Basic residues" evidence="1">
    <location>
        <begin position="1"/>
        <end position="15"/>
    </location>
</feature>
<dbReference type="Proteomes" id="UP000501690">
    <property type="component" value="Linkage Group LG10"/>
</dbReference>
<feature type="region of interest" description="Disordered" evidence="1">
    <location>
        <begin position="292"/>
        <end position="319"/>
    </location>
</feature>
<reference evidence="2 3" key="1">
    <citation type="submission" date="2019-04" db="EMBL/GenBank/DDBJ databases">
        <title>An improved genome assembly and genetic linkage map for asparagus bean, Vigna unguiculata ssp. sesquipedialis.</title>
        <authorList>
            <person name="Xia Q."/>
            <person name="Zhang R."/>
            <person name="Dong Y."/>
        </authorList>
    </citation>
    <scope>NUCLEOTIDE SEQUENCE [LARGE SCALE GENOMIC DNA]</scope>
    <source>
        <tissue evidence="2">Leaf</tissue>
    </source>
</reference>
<evidence type="ECO:0000313" key="2">
    <source>
        <dbReference type="EMBL" id="QCE11294.1"/>
    </source>
</evidence>
<dbReference type="PANTHER" id="PTHR33144">
    <property type="entry name" value="OS10G0409366 PROTEIN-RELATED"/>
    <property type="match status" value="1"/>
</dbReference>
<feature type="compositionally biased region" description="Polar residues" evidence="1">
    <location>
        <begin position="304"/>
        <end position="319"/>
    </location>
</feature>
<keyword evidence="3" id="KW-1185">Reference proteome</keyword>
<evidence type="ECO:0000313" key="3">
    <source>
        <dbReference type="Proteomes" id="UP000501690"/>
    </source>
</evidence>
<feature type="region of interest" description="Disordered" evidence="1">
    <location>
        <begin position="1"/>
        <end position="20"/>
    </location>
</feature>
<name>A0A4D6NEZ4_VIGUN</name>
<dbReference type="Pfam" id="PF03004">
    <property type="entry name" value="Transposase_24"/>
    <property type="match status" value="1"/>
</dbReference>
<accession>A0A4D6NEZ4</accession>
<dbReference type="InterPro" id="IPR004252">
    <property type="entry name" value="Probable_transposase_24"/>
</dbReference>
<dbReference type="EMBL" id="CP039354">
    <property type="protein sequence ID" value="QCE11294.1"/>
    <property type="molecule type" value="Genomic_DNA"/>
</dbReference>
<dbReference type="AlphaFoldDB" id="A0A4D6NEZ4"/>
<gene>
    <name evidence="2" type="ORF">DEO72_LG10g2527</name>
</gene>
<sequence>MNLKRKSGTKKRKTVKPLLDEDGGTQKLKLKVKDVHNLPNGLRVLVNYDDKYQPIGEAFALLAGVCGQLAQNHIFFPISFERWTTMPNTYKDKVWESTLKNMCNRNKDIRKRQTIPHTGGAMSLSRRRDNLKNETGKNIGRAEMWKITHKRKNGTYVNDEAMEIGVTLFLLISKHHEKIDDLMMQNSETASDISPYDLTGIIFGKEHAGRVRGLSHGACPTLPFKKSTTRLNGMNFASSSGTSPNTNDKFVRIENELATMKIQMQALLAYIASKEDVPEYLASIAASLPRPSVNEVPDIGSGMPSANDNVGSSGASKTN</sequence>
<organism evidence="2 3">
    <name type="scientific">Vigna unguiculata</name>
    <name type="common">Cowpea</name>
    <dbReference type="NCBI Taxonomy" id="3917"/>
    <lineage>
        <taxon>Eukaryota</taxon>
        <taxon>Viridiplantae</taxon>
        <taxon>Streptophyta</taxon>
        <taxon>Embryophyta</taxon>
        <taxon>Tracheophyta</taxon>
        <taxon>Spermatophyta</taxon>
        <taxon>Magnoliopsida</taxon>
        <taxon>eudicotyledons</taxon>
        <taxon>Gunneridae</taxon>
        <taxon>Pentapetalae</taxon>
        <taxon>rosids</taxon>
        <taxon>fabids</taxon>
        <taxon>Fabales</taxon>
        <taxon>Fabaceae</taxon>
        <taxon>Papilionoideae</taxon>
        <taxon>50 kb inversion clade</taxon>
        <taxon>NPAAA clade</taxon>
        <taxon>indigoferoid/millettioid clade</taxon>
        <taxon>Phaseoleae</taxon>
        <taxon>Vigna</taxon>
    </lineage>
</organism>
<dbReference type="PANTHER" id="PTHR33144:SF45">
    <property type="entry name" value="TRANSPOSASE TNP1_EN_SPM-LIKE DOMAIN-CONTAINING PROTEIN"/>
    <property type="match status" value="1"/>
</dbReference>
<protein>
    <submittedName>
        <fullName evidence="2">Putative transposase</fullName>
    </submittedName>
</protein>
<evidence type="ECO:0000256" key="1">
    <source>
        <dbReference type="SAM" id="MobiDB-lite"/>
    </source>
</evidence>
<proteinExistence type="predicted"/>